<organism evidence="1 2">
    <name type="scientific">Chitinophaga fulva</name>
    <dbReference type="NCBI Taxonomy" id="2728842"/>
    <lineage>
        <taxon>Bacteria</taxon>
        <taxon>Pseudomonadati</taxon>
        <taxon>Bacteroidota</taxon>
        <taxon>Chitinophagia</taxon>
        <taxon>Chitinophagales</taxon>
        <taxon>Chitinophagaceae</taxon>
        <taxon>Chitinophaga</taxon>
    </lineage>
</organism>
<evidence type="ECO:0000313" key="2">
    <source>
        <dbReference type="Proteomes" id="UP000583266"/>
    </source>
</evidence>
<dbReference type="EMBL" id="JABBGC010000004">
    <property type="protein sequence ID" value="NML41168.1"/>
    <property type="molecule type" value="Genomic_DNA"/>
</dbReference>
<dbReference type="Proteomes" id="UP000583266">
    <property type="component" value="Unassembled WGS sequence"/>
</dbReference>
<sequence>MTCLRTPFFNRLLAAAVLFVITVSFQQPVSLKAFIPKGYEILDTTAGDLNRDGLSDMIMILRKKGEDSTSDVVEHPEKRPLLILLGQPDHSYKLAARNDNVVYCVDCGGVMGDPFQGVTIKNGYFSVEHYGGSAWRWTRIITFRYSPEDKNWYLYKDGGDSFHASQPDSVTTKVRTVKDFGKVPFVKYDIYKR</sequence>
<keyword evidence="2" id="KW-1185">Reference proteome</keyword>
<evidence type="ECO:0000313" key="1">
    <source>
        <dbReference type="EMBL" id="NML41168.1"/>
    </source>
</evidence>
<proteinExistence type="predicted"/>
<reference evidence="1 2" key="1">
    <citation type="submission" date="2020-04" db="EMBL/GenBank/DDBJ databases">
        <title>Chitinophaga sp. G-6-1-13 sp. nov., isolated from soil.</title>
        <authorList>
            <person name="Dahal R.H."/>
            <person name="Chaudhary D.K."/>
        </authorList>
    </citation>
    <scope>NUCLEOTIDE SEQUENCE [LARGE SCALE GENOMIC DNA]</scope>
    <source>
        <strain evidence="1 2">G-6-1-13</strain>
    </source>
</reference>
<name>A0A848H004_9BACT</name>
<dbReference type="RefSeq" id="WP_169228268.1">
    <property type="nucleotide sequence ID" value="NZ_JABBGC010000004.1"/>
</dbReference>
<comment type="caution">
    <text evidence="1">The sequence shown here is derived from an EMBL/GenBank/DDBJ whole genome shotgun (WGS) entry which is preliminary data.</text>
</comment>
<accession>A0A848H004</accession>
<protein>
    <submittedName>
        <fullName evidence="1">Uncharacterized protein</fullName>
    </submittedName>
</protein>
<dbReference type="AlphaFoldDB" id="A0A848H004"/>
<gene>
    <name evidence="1" type="ORF">HHL17_28500</name>
</gene>